<feature type="domain" description="Glycosyltransferase 2-like" evidence="1">
    <location>
        <begin position="9"/>
        <end position="142"/>
    </location>
</feature>
<comment type="caution">
    <text evidence="2">The sequence shown here is derived from an EMBL/GenBank/DDBJ whole genome shotgun (WGS) entry which is preliminary data.</text>
</comment>
<accession>A0A9D9IS22</accession>
<evidence type="ECO:0000313" key="2">
    <source>
        <dbReference type="EMBL" id="MBO8477039.1"/>
    </source>
</evidence>
<dbReference type="Gene3D" id="3.90.550.10">
    <property type="entry name" value="Spore Coat Polysaccharide Biosynthesis Protein SpsA, Chain A"/>
    <property type="match status" value="1"/>
</dbReference>
<dbReference type="Proteomes" id="UP000823598">
    <property type="component" value="Unassembled WGS sequence"/>
</dbReference>
<proteinExistence type="predicted"/>
<evidence type="ECO:0000259" key="1">
    <source>
        <dbReference type="Pfam" id="PF00535"/>
    </source>
</evidence>
<sequence>MTHNQPTFSIVTVSFNCRDQIEKTMKSVMQQSYAGKEYIVIDGGSTDGTAEIIKSHSESLAYWCSEPDGGIYQGMNKGISRAKGDWIIFMNAGDTFADNQVLEHTATYAQKGKYDVIYGDILKIIDGETVLKTASEPCNKQRMYFCHQAAFTKTALMREMLFDTRFPMSADLHFFKRCYLSGHKFLHIPVTVAVYDSHGVSNTQRIKGLRDNVRVVKELDKGSERRKFLLKLYYVIYWNSLRNFVKSAIRSKQ</sequence>
<dbReference type="PANTHER" id="PTHR22916:SF67">
    <property type="entry name" value="COLANIC ACID BIOSYNTHESIS GLYCOSYL TRANSFERASE WCAE-RELATED"/>
    <property type="match status" value="1"/>
</dbReference>
<dbReference type="InterPro" id="IPR029044">
    <property type="entry name" value="Nucleotide-diphossugar_trans"/>
</dbReference>
<evidence type="ECO:0000313" key="3">
    <source>
        <dbReference type="Proteomes" id="UP000823598"/>
    </source>
</evidence>
<organism evidence="2 3">
    <name type="scientific">Candidatus Limisoma faecipullorum</name>
    <dbReference type="NCBI Taxonomy" id="2840854"/>
    <lineage>
        <taxon>Bacteria</taxon>
        <taxon>Pseudomonadati</taxon>
        <taxon>Bacteroidota</taxon>
        <taxon>Bacteroidia</taxon>
        <taxon>Bacteroidales</taxon>
        <taxon>Candidatus Limisoma</taxon>
    </lineage>
</organism>
<reference evidence="2" key="2">
    <citation type="journal article" date="2021" name="PeerJ">
        <title>Extensive microbial diversity within the chicken gut microbiome revealed by metagenomics and culture.</title>
        <authorList>
            <person name="Gilroy R."/>
            <person name="Ravi A."/>
            <person name="Getino M."/>
            <person name="Pursley I."/>
            <person name="Horton D.L."/>
            <person name="Alikhan N.F."/>
            <person name="Baker D."/>
            <person name="Gharbi K."/>
            <person name="Hall N."/>
            <person name="Watson M."/>
            <person name="Adriaenssens E.M."/>
            <person name="Foster-Nyarko E."/>
            <person name="Jarju S."/>
            <person name="Secka A."/>
            <person name="Antonio M."/>
            <person name="Oren A."/>
            <person name="Chaudhuri R.R."/>
            <person name="La Ragione R."/>
            <person name="Hildebrand F."/>
            <person name="Pallen M.J."/>
        </authorList>
    </citation>
    <scope>NUCLEOTIDE SEQUENCE</scope>
    <source>
        <strain evidence="2">6919</strain>
    </source>
</reference>
<dbReference type="GO" id="GO:0016758">
    <property type="term" value="F:hexosyltransferase activity"/>
    <property type="evidence" value="ECO:0007669"/>
    <property type="project" value="UniProtKB-ARBA"/>
</dbReference>
<gene>
    <name evidence="2" type="ORF">IAB88_08610</name>
</gene>
<dbReference type="InterPro" id="IPR001173">
    <property type="entry name" value="Glyco_trans_2-like"/>
</dbReference>
<dbReference type="AlphaFoldDB" id="A0A9D9IS22"/>
<dbReference type="Pfam" id="PF00535">
    <property type="entry name" value="Glycos_transf_2"/>
    <property type="match status" value="1"/>
</dbReference>
<reference evidence="2" key="1">
    <citation type="submission" date="2020-10" db="EMBL/GenBank/DDBJ databases">
        <authorList>
            <person name="Gilroy R."/>
        </authorList>
    </citation>
    <scope>NUCLEOTIDE SEQUENCE</scope>
    <source>
        <strain evidence="2">6919</strain>
    </source>
</reference>
<name>A0A9D9IS22_9BACT</name>
<dbReference type="EMBL" id="JADIMC010000098">
    <property type="protein sequence ID" value="MBO8477039.1"/>
    <property type="molecule type" value="Genomic_DNA"/>
</dbReference>
<dbReference type="PANTHER" id="PTHR22916">
    <property type="entry name" value="GLYCOSYLTRANSFERASE"/>
    <property type="match status" value="1"/>
</dbReference>
<dbReference type="SUPFAM" id="SSF53448">
    <property type="entry name" value="Nucleotide-diphospho-sugar transferases"/>
    <property type="match status" value="1"/>
</dbReference>
<dbReference type="CDD" id="cd06433">
    <property type="entry name" value="GT_2_WfgS_like"/>
    <property type="match status" value="1"/>
</dbReference>
<protein>
    <submittedName>
        <fullName evidence="2">Glycosyltransferase</fullName>
    </submittedName>
</protein>